<dbReference type="PRINTS" id="PR00420">
    <property type="entry name" value="RNGMNOXGNASE"/>
</dbReference>
<keyword evidence="3" id="KW-1185">Reference proteome</keyword>
<organism evidence="2 3">
    <name type="scientific">Paraburkholderia unamae</name>
    <dbReference type="NCBI Taxonomy" id="219649"/>
    <lineage>
        <taxon>Bacteria</taxon>
        <taxon>Pseudomonadati</taxon>
        <taxon>Pseudomonadota</taxon>
        <taxon>Betaproteobacteria</taxon>
        <taxon>Burkholderiales</taxon>
        <taxon>Burkholderiaceae</taxon>
        <taxon>Paraburkholderia</taxon>
    </lineage>
</organism>
<dbReference type="PANTHER" id="PTHR47469:SF2">
    <property type="entry name" value="OS06G0597600 PROTEIN"/>
    <property type="match status" value="1"/>
</dbReference>
<dbReference type="InterPro" id="IPR036188">
    <property type="entry name" value="FAD/NAD-bd_sf"/>
</dbReference>
<reference evidence="2 3" key="1">
    <citation type="submission" date="2018-05" db="EMBL/GenBank/DDBJ databases">
        <title>Genomic Encyclopedia of Type Strains, Phase IV (KMG-V): Genome sequencing to study the core and pangenomes of soil and plant-associated prokaryotes.</title>
        <authorList>
            <person name="Whitman W."/>
        </authorList>
    </citation>
    <scope>NUCLEOTIDE SEQUENCE [LARGE SCALE GENOMIC DNA]</scope>
    <source>
        <strain evidence="2 3">SCZa-39</strain>
    </source>
</reference>
<accession>A0ABX5KRB5</accession>
<name>A0ABX5KRB5_9BURK</name>
<dbReference type="Pfam" id="PF22607">
    <property type="entry name" value="FAD_binding-like"/>
    <property type="match status" value="1"/>
</dbReference>
<dbReference type="SUPFAM" id="SSF54373">
    <property type="entry name" value="FAD-linked reductases, C-terminal domain"/>
    <property type="match status" value="1"/>
</dbReference>
<protein>
    <submittedName>
        <fullName evidence="2">2-polyprenyl-6-methoxyphenol hydroxylase-like FAD-dependent oxidoreductase</fullName>
    </submittedName>
</protein>
<evidence type="ECO:0000313" key="3">
    <source>
        <dbReference type="Proteomes" id="UP000245712"/>
    </source>
</evidence>
<evidence type="ECO:0000259" key="1">
    <source>
        <dbReference type="Pfam" id="PF22607"/>
    </source>
</evidence>
<dbReference type="RefSeq" id="WP_116610744.1">
    <property type="nucleotide sequence ID" value="NZ_QEOB01000004.1"/>
</dbReference>
<dbReference type="SUPFAM" id="SSF51905">
    <property type="entry name" value="FAD/NAD(P)-binding domain"/>
    <property type="match status" value="1"/>
</dbReference>
<feature type="domain" description="2,6-dihydroxypyridine 3-monooxygenase substrate binding" evidence="1">
    <location>
        <begin position="162"/>
        <end position="290"/>
    </location>
</feature>
<gene>
    <name evidence="2" type="ORF">C7402_104448</name>
</gene>
<dbReference type="PANTHER" id="PTHR47469">
    <property type="entry name" value="MONOOXYGENASE-LIKE"/>
    <property type="match status" value="1"/>
</dbReference>
<dbReference type="Gene3D" id="3.50.50.60">
    <property type="entry name" value="FAD/NAD(P)-binding domain"/>
    <property type="match status" value="1"/>
</dbReference>
<sequence length="378" mass="40681">MKIAIVGGSIAGLATALTLRCVGHEVTIFERTAAGMRGHGGGVAVLRQMMRFLEQHGHATRKTLAVPVEWRRWLASDGSLIEESREIVPFSSWDAVYRSLSEMLPPDVVRYGEAVTNLRNRQGGVEIEINGRETLAADLLIAADGAGSGMRAMLFPDYRSSYAGYLAWRGVVEEARLPAPLVAELDNSITLLRERDALFMTFPIPALDGAIEPGKRRFNWLWYRNEPDAATLSRHLTDREGHRHHASVSPGGLSAEATAYLHDCARARLPPALQQLMTHTQAPFLQAIFDASSPSFAVGRVALVGDAACTVRPHTASGTSKAADDAITLAQALSGLNPADDIDGALATWSTARRMALGPLIAKGKQLAQSFGLGAITQ</sequence>
<dbReference type="Gene3D" id="3.30.9.30">
    <property type="match status" value="1"/>
</dbReference>
<dbReference type="InterPro" id="IPR053212">
    <property type="entry name" value="DHP_3-monooxygenase"/>
</dbReference>
<evidence type="ECO:0000313" key="2">
    <source>
        <dbReference type="EMBL" id="PVX85204.1"/>
    </source>
</evidence>
<dbReference type="EMBL" id="QEOB01000004">
    <property type="protein sequence ID" value="PVX85204.1"/>
    <property type="molecule type" value="Genomic_DNA"/>
</dbReference>
<dbReference type="Proteomes" id="UP000245712">
    <property type="component" value="Unassembled WGS sequence"/>
</dbReference>
<comment type="caution">
    <text evidence="2">The sequence shown here is derived from an EMBL/GenBank/DDBJ whole genome shotgun (WGS) entry which is preliminary data.</text>
</comment>
<dbReference type="InterPro" id="IPR054707">
    <property type="entry name" value="DhpH_subs-bd"/>
</dbReference>
<dbReference type="NCBIfam" id="NF005566">
    <property type="entry name" value="PRK07236.1"/>
    <property type="match status" value="1"/>
</dbReference>
<proteinExistence type="predicted"/>